<dbReference type="EMBL" id="JBJKFK010004114">
    <property type="protein sequence ID" value="KAL3309265.1"/>
    <property type="molecule type" value="Genomic_DNA"/>
</dbReference>
<dbReference type="FunFam" id="1.10.560.10:FF:000038">
    <property type="entry name" value="Chaperonin containing TCP1 subunit 6B"/>
    <property type="match status" value="1"/>
</dbReference>
<evidence type="ECO:0000313" key="9">
    <source>
        <dbReference type="Proteomes" id="UP001626550"/>
    </source>
</evidence>
<keyword evidence="5 7" id="KW-0067">ATP-binding</keyword>
<dbReference type="Gene3D" id="3.30.260.10">
    <property type="entry name" value="TCP-1-like chaperonin intermediate domain"/>
    <property type="match status" value="1"/>
</dbReference>
<dbReference type="InterPro" id="IPR027413">
    <property type="entry name" value="GROEL-like_equatorial_sf"/>
</dbReference>
<dbReference type="PROSITE" id="PS00750">
    <property type="entry name" value="TCP1_1"/>
    <property type="match status" value="1"/>
</dbReference>
<evidence type="ECO:0000256" key="7">
    <source>
        <dbReference type="RuleBase" id="RU004187"/>
    </source>
</evidence>
<dbReference type="InterPro" id="IPR012722">
    <property type="entry name" value="Chap_CCT_zeta"/>
</dbReference>
<dbReference type="AlphaFoldDB" id="A0ABD2PQ16"/>
<keyword evidence="4 7" id="KW-0547">Nucleotide-binding</keyword>
<keyword evidence="9" id="KW-1185">Reference proteome</keyword>
<gene>
    <name evidence="8" type="primary">CCT6A</name>
    <name evidence="8" type="ORF">Ciccas_012189</name>
</gene>
<evidence type="ECO:0000256" key="5">
    <source>
        <dbReference type="ARBA" id="ARBA00022840"/>
    </source>
</evidence>
<evidence type="ECO:0000313" key="8">
    <source>
        <dbReference type="EMBL" id="KAL3309265.1"/>
    </source>
</evidence>
<dbReference type="NCBIfam" id="TIGR02347">
    <property type="entry name" value="chap_CCT_zeta"/>
    <property type="match status" value="1"/>
</dbReference>
<keyword evidence="6 7" id="KW-0143">Chaperone</keyword>
<dbReference type="SUPFAM" id="SSF48592">
    <property type="entry name" value="GroEL equatorial domain-like"/>
    <property type="match status" value="1"/>
</dbReference>
<dbReference type="SUPFAM" id="SSF54849">
    <property type="entry name" value="GroEL-intermediate domain like"/>
    <property type="match status" value="1"/>
</dbReference>
<evidence type="ECO:0000256" key="1">
    <source>
        <dbReference type="ARBA" id="ARBA00004496"/>
    </source>
</evidence>
<dbReference type="InterPro" id="IPR002194">
    <property type="entry name" value="Chaperonin_TCP-1_CS"/>
</dbReference>
<evidence type="ECO:0000256" key="2">
    <source>
        <dbReference type="ARBA" id="ARBA00008020"/>
    </source>
</evidence>
<comment type="similarity">
    <text evidence="2 7">Belongs to the TCP-1 chaperonin family.</text>
</comment>
<evidence type="ECO:0000256" key="4">
    <source>
        <dbReference type="ARBA" id="ARBA00022741"/>
    </source>
</evidence>
<dbReference type="PRINTS" id="PR00304">
    <property type="entry name" value="TCOMPLEXTCP1"/>
</dbReference>
<dbReference type="SUPFAM" id="SSF52029">
    <property type="entry name" value="GroEL apical domain-like"/>
    <property type="match status" value="1"/>
</dbReference>
<dbReference type="Gene3D" id="3.50.7.10">
    <property type="entry name" value="GroEL"/>
    <property type="match status" value="1"/>
</dbReference>
<sequence length="560" mass="61217">MSSISLLNPKAEFARAQNAFNINLAASRGLFEVLRSNLGPKGTMKMLVSGAGDVKLTKDGNVLLHEMVISITVQYFLKQIQHPTASLIARVATAQDDITGDGTTTNVLIIGELMKQADFHLQEGLHPRLLTQGFDMAKERCLQVLDKCRIPIDPIKPDQTILNQLALTALKTKLHKSIATSMAGYIVDAVLSIRKSDEPIDLHMVEIMEMQHKTDMDSTLVKGLVLDHGGRHPDMPKRLENCHILVCNVSLEYEKTEINSGFFYKSAEDRDKLVKSERAFIDQRVEKIIELKKKVCGADSKSSFVLINQKGIDPFSLDALARAGILGLRRCKRRNMERLALACGGYAVNSFEELGQDCLGHAGLVYEYSLGEDKFTFVEQCKNPESVTLLIRGPNKYTITQIKDAIRDGLRAVKNAIDDECVVPGAAAFEVSARRSLYGFMDTVKGRPRLGIQAFADALMIVPKVLAKNAGHDPQDAMVRLLEEAASVEARGGTAKELVGLDLNTGMCMQPAVEGIFDNYCVKKQIINSCSVIATNLLLVDNIMRAGLSSLSSAGGPGAG</sequence>
<evidence type="ECO:0000256" key="6">
    <source>
        <dbReference type="ARBA" id="ARBA00023186"/>
    </source>
</evidence>
<name>A0ABD2PQ16_9PLAT</name>
<reference evidence="8 9" key="1">
    <citation type="submission" date="2024-11" db="EMBL/GenBank/DDBJ databases">
        <title>Adaptive evolution of stress response genes in parasites aligns with host niche diversity.</title>
        <authorList>
            <person name="Hahn C."/>
            <person name="Resl P."/>
        </authorList>
    </citation>
    <scope>NUCLEOTIDE SEQUENCE [LARGE SCALE GENOMIC DNA]</scope>
    <source>
        <strain evidence="8">EGGRZ-B1_66</strain>
        <tissue evidence="8">Body</tissue>
    </source>
</reference>
<organism evidence="8 9">
    <name type="scientific">Cichlidogyrus casuarinus</name>
    <dbReference type="NCBI Taxonomy" id="1844966"/>
    <lineage>
        <taxon>Eukaryota</taxon>
        <taxon>Metazoa</taxon>
        <taxon>Spiralia</taxon>
        <taxon>Lophotrochozoa</taxon>
        <taxon>Platyhelminthes</taxon>
        <taxon>Monogenea</taxon>
        <taxon>Monopisthocotylea</taxon>
        <taxon>Dactylogyridea</taxon>
        <taxon>Ancyrocephalidae</taxon>
        <taxon>Cichlidogyrus</taxon>
    </lineage>
</organism>
<dbReference type="FunFam" id="3.50.7.10:FF:000004">
    <property type="entry name" value="T-complex protein 1 subunit zeta"/>
    <property type="match status" value="1"/>
</dbReference>
<protein>
    <submittedName>
        <fullName evidence="8">T-complex protein 1 subunit zeta</fullName>
    </submittedName>
</protein>
<evidence type="ECO:0000256" key="3">
    <source>
        <dbReference type="ARBA" id="ARBA00022490"/>
    </source>
</evidence>
<keyword evidence="3" id="KW-0963">Cytoplasm</keyword>
<dbReference type="InterPro" id="IPR027410">
    <property type="entry name" value="TCP-1-like_intermed_sf"/>
</dbReference>
<dbReference type="FunFam" id="1.10.560.10:FF:000058">
    <property type="entry name" value="T-complex protein 1 subunit zeta"/>
    <property type="match status" value="1"/>
</dbReference>
<dbReference type="Proteomes" id="UP001626550">
    <property type="component" value="Unassembled WGS sequence"/>
</dbReference>
<dbReference type="Gene3D" id="1.10.560.10">
    <property type="entry name" value="GroEL-like equatorial domain"/>
    <property type="match status" value="1"/>
</dbReference>
<accession>A0ABD2PQ16</accession>
<dbReference type="CDD" id="cd03342">
    <property type="entry name" value="TCP1_zeta"/>
    <property type="match status" value="1"/>
</dbReference>
<proteinExistence type="inferred from homology"/>
<dbReference type="GO" id="GO:0005737">
    <property type="term" value="C:cytoplasm"/>
    <property type="evidence" value="ECO:0007669"/>
    <property type="project" value="UniProtKB-SubCell"/>
</dbReference>
<dbReference type="GO" id="GO:0005524">
    <property type="term" value="F:ATP binding"/>
    <property type="evidence" value="ECO:0007669"/>
    <property type="project" value="UniProtKB-KW"/>
</dbReference>
<dbReference type="FunFam" id="3.30.260.10:FF:000017">
    <property type="entry name" value="T-complex protein 1 subunit zeta"/>
    <property type="match status" value="1"/>
</dbReference>
<dbReference type="InterPro" id="IPR027409">
    <property type="entry name" value="GroEL-like_apical_dom_sf"/>
</dbReference>
<dbReference type="PANTHER" id="PTHR11353">
    <property type="entry name" value="CHAPERONIN"/>
    <property type="match status" value="1"/>
</dbReference>
<comment type="caution">
    <text evidence="8">The sequence shown here is derived from an EMBL/GenBank/DDBJ whole genome shotgun (WGS) entry which is preliminary data.</text>
</comment>
<dbReference type="InterPro" id="IPR017998">
    <property type="entry name" value="Chaperone_TCP-1"/>
</dbReference>
<dbReference type="Pfam" id="PF00118">
    <property type="entry name" value="Cpn60_TCP1"/>
    <property type="match status" value="1"/>
</dbReference>
<dbReference type="PROSITE" id="PS00995">
    <property type="entry name" value="TCP1_3"/>
    <property type="match status" value="1"/>
</dbReference>
<comment type="subcellular location">
    <subcellularLocation>
        <location evidence="1">Cytoplasm</location>
    </subcellularLocation>
</comment>
<dbReference type="InterPro" id="IPR002423">
    <property type="entry name" value="Cpn60/GroEL/TCP-1"/>
</dbReference>